<evidence type="ECO:0000256" key="3">
    <source>
        <dbReference type="SAM" id="MobiDB-lite"/>
    </source>
</evidence>
<dbReference type="InterPro" id="IPR036282">
    <property type="entry name" value="Glutathione-S-Trfase_C_sf"/>
</dbReference>
<dbReference type="PROSITE" id="PS50405">
    <property type="entry name" value="GST_CTER"/>
    <property type="match status" value="2"/>
</dbReference>
<dbReference type="PROSITE" id="PS50404">
    <property type="entry name" value="GST_NTER"/>
    <property type="match status" value="2"/>
</dbReference>
<feature type="domain" description="GST N-terminal" evidence="4">
    <location>
        <begin position="247"/>
        <end position="333"/>
    </location>
</feature>
<organism evidence="6 7">
    <name type="scientific">Owenia fusiformis</name>
    <name type="common">Polychaete worm</name>
    <dbReference type="NCBI Taxonomy" id="6347"/>
    <lineage>
        <taxon>Eukaryota</taxon>
        <taxon>Metazoa</taxon>
        <taxon>Spiralia</taxon>
        <taxon>Lophotrochozoa</taxon>
        <taxon>Annelida</taxon>
        <taxon>Polychaeta</taxon>
        <taxon>Sedentaria</taxon>
        <taxon>Canalipalpata</taxon>
        <taxon>Sabellida</taxon>
        <taxon>Oweniida</taxon>
        <taxon>Oweniidae</taxon>
        <taxon>Owenia</taxon>
    </lineage>
</organism>
<evidence type="ECO:0000313" key="6">
    <source>
        <dbReference type="EMBL" id="CAH1785403.1"/>
    </source>
</evidence>
<feature type="region of interest" description="Disordered" evidence="3">
    <location>
        <begin position="475"/>
        <end position="495"/>
    </location>
</feature>
<keyword evidence="2" id="KW-0963">Cytoplasm</keyword>
<dbReference type="SUPFAM" id="SSF52833">
    <property type="entry name" value="Thioredoxin-like"/>
    <property type="match status" value="2"/>
</dbReference>
<dbReference type="GO" id="GO:0006749">
    <property type="term" value="P:glutathione metabolic process"/>
    <property type="evidence" value="ECO:0007669"/>
    <property type="project" value="TreeGrafter"/>
</dbReference>
<evidence type="ECO:0000259" key="4">
    <source>
        <dbReference type="PROSITE" id="PS50404"/>
    </source>
</evidence>
<dbReference type="SUPFAM" id="SSF47616">
    <property type="entry name" value="GST C-terminal domain-like"/>
    <property type="match status" value="2"/>
</dbReference>
<dbReference type="Gene3D" id="3.40.30.10">
    <property type="entry name" value="Glutaredoxin"/>
    <property type="match status" value="2"/>
</dbReference>
<dbReference type="AlphaFoldDB" id="A0A8S4NWL7"/>
<dbReference type="InterPro" id="IPR051369">
    <property type="entry name" value="GST_Theta"/>
</dbReference>
<sequence length="495" mass="56051">MARIKLHGDYVSQPCRALALVMKANNIAYDFVSIPLLPISDRSCKPEGNAAAVNPFKWVPTLEVEGDGCIWESSAALQYLAEMDGVPEHWYPRSGRARVMVNTYLASHGSDTRKNASGYFVRSYVGKYFNMSFTEDEVKEIREGFEKLLDKLETIWLKDATYIAGSDISIADIHCITELTQVGTTGYDMVKNRPKLKAWMERVKDKLQPHFDDVCKKPLATFAEDFMKLQASKNQESKKENKKSLKCNIKLHGDYVSQPCRALALVMKANNIAYDFVSIPLLPISDRSCKPEGNAAAVNPFKWVPTLEVEGDGCIWESSAALQYLAEMDGVPEHWYPKSGRARVMVNTYLASHGSDTRKNSSGYFVRSYVGKYFNMTFTEDEVKEIQEGFEKLLDKLETIWLKDATYIAGSDISIADIHCITELTQVGTTGYDMVKNRPKLKAWMERVKDKLQPHFDDVCKKPLATFAEDFKKFQKSKNQESKKDNKKSSSCQIL</sequence>
<dbReference type="Pfam" id="PF00043">
    <property type="entry name" value="GST_C"/>
    <property type="match status" value="2"/>
</dbReference>
<evidence type="ECO:0000259" key="5">
    <source>
        <dbReference type="PROSITE" id="PS50405"/>
    </source>
</evidence>
<feature type="domain" description="GST C-terminal" evidence="5">
    <location>
        <begin position="94"/>
        <end position="229"/>
    </location>
</feature>
<dbReference type="InterPro" id="IPR004045">
    <property type="entry name" value="Glutathione_S-Trfase_N"/>
</dbReference>
<dbReference type="GO" id="GO:0005737">
    <property type="term" value="C:cytoplasm"/>
    <property type="evidence" value="ECO:0007669"/>
    <property type="project" value="UniProtKB-SubCell"/>
</dbReference>
<dbReference type="EMBL" id="CAIIXF020000006">
    <property type="protein sequence ID" value="CAH1785403.1"/>
    <property type="molecule type" value="Genomic_DNA"/>
</dbReference>
<feature type="domain" description="GST N-terminal" evidence="4">
    <location>
        <begin position="2"/>
        <end position="88"/>
    </location>
</feature>
<dbReference type="GO" id="GO:0004364">
    <property type="term" value="F:glutathione transferase activity"/>
    <property type="evidence" value="ECO:0007669"/>
    <property type="project" value="TreeGrafter"/>
</dbReference>
<accession>A0A8S4NWL7</accession>
<dbReference type="PANTHER" id="PTHR43917">
    <property type="match status" value="1"/>
</dbReference>
<evidence type="ECO:0008006" key="8">
    <source>
        <dbReference type="Google" id="ProtNLM"/>
    </source>
</evidence>
<reference evidence="6" key="1">
    <citation type="submission" date="2022-03" db="EMBL/GenBank/DDBJ databases">
        <authorList>
            <person name="Martin C."/>
        </authorList>
    </citation>
    <scope>NUCLEOTIDE SEQUENCE</scope>
</reference>
<dbReference type="InterPro" id="IPR036249">
    <property type="entry name" value="Thioredoxin-like_sf"/>
</dbReference>
<dbReference type="OrthoDB" id="6094707at2759"/>
<dbReference type="InterPro" id="IPR010987">
    <property type="entry name" value="Glutathione-S-Trfase_C-like"/>
</dbReference>
<keyword evidence="7" id="KW-1185">Reference proteome</keyword>
<feature type="compositionally biased region" description="Basic and acidic residues" evidence="3">
    <location>
        <begin position="475"/>
        <end position="488"/>
    </location>
</feature>
<dbReference type="Gene3D" id="1.20.1050.10">
    <property type="match status" value="2"/>
</dbReference>
<feature type="domain" description="GST C-terminal" evidence="5">
    <location>
        <begin position="339"/>
        <end position="474"/>
    </location>
</feature>
<dbReference type="InterPro" id="IPR004046">
    <property type="entry name" value="GST_C"/>
</dbReference>
<gene>
    <name evidence="6" type="ORF">OFUS_LOCUS11464</name>
</gene>
<comment type="caution">
    <text evidence="6">The sequence shown here is derived from an EMBL/GenBank/DDBJ whole genome shotgun (WGS) entry which is preliminary data.</text>
</comment>
<evidence type="ECO:0000256" key="2">
    <source>
        <dbReference type="ARBA" id="ARBA00022490"/>
    </source>
</evidence>
<dbReference type="Pfam" id="PF13417">
    <property type="entry name" value="GST_N_3"/>
    <property type="match status" value="2"/>
</dbReference>
<dbReference type="Proteomes" id="UP000749559">
    <property type="component" value="Unassembled WGS sequence"/>
</dbReference>
<dbReference type="PANTHER" id="PTHR43917:SF8">
    <property type="entry name" value="GH16740P-RELATED"/>
    <property type="match status" value="1"/>
</dbReference>
<name>A0A8S4NWL7_OWEFU</name>
<evidence type="ECO:0000256" key="1">
    <source>
        <dbReference type="ARBA" id="ARBA00004496"/>
    </source>
</evidence>
<evidence type="ECO:0000313" key="7">
    <source>
        <dbReference type="Proteomes" id="UP000749559"/>
    </source>
</evidence>
<proteinExistence type="predicted"/>
<comment type="subcellular location">
    <subcellularLocation>
        <location evidence="1">Cytoplasm</location>
    </subcellularLocation>
</comment>
<protein>
    <recommendedName>
        <fullName evidence="8">Glutathione S-transferase 1</fullName>
    </recommendedName>
</protein>